<dbReference type="Pfam" id="PF13578">
    <property type="entry name" value="Methyltransf_24"/>
    <property type="match status" value="1"/>
</dbReference>
<dbReference type="RefSeq" id="WP_089316026.1">
    <property type="nucleotide sequence ID" value="NZ_FZNP01000019.1"/>
</dbReference>
<dbReference type="GO" id="GO:0032259">
    <property type="term" value="P:methylation"/>
    <property type="evidence" value="ECO:0007669"/>
    <property type="project" value="UniProtKB-KW"/>
</dbReference>
<dbReference type="PANTHER" id="PTHR40036:SF1">
    <property type="entry name" value="MACROCIN O-METHYLTRANSFERASE"/>
    <property type="match status" value="1"/>
</dbReference>
<dbReference type="PANTHER" id="PTHR40036">
    <property type="entry name" value="MACROCIN O-METHYLTRANSFERASE"/>
    <property type="match status" value="1"/>
</dbReference>
<evidence type="ECO:0000313" key="2">
    <source>
        <dbReference type="Proteomes" id="UP000198420"/>
    </source>
</evidence>
<name>A0A239F1L0_9ACTN</name>
<evidence type="ECO:0000313" key="1">
    <source>
        <dbReference type="EMBL" id="SNS50438.1"/>
    </source>
</evidence>
<dbReference type="InterPro" id="IPR008884">
    <property type="entry name" value="TylF_MeTrfase"/>
</dbReference>
<dbReference type="GO" id="GO:0008168">
    <property type="term" value="F:methyltransferase activity"/>
    <property type="evidence" value="ECO:0007669"/>
    <property type="project" value="UniProtKB-KW"/>
</dbReference>
<keyword evidence="1" id="KW-0808">Transferase</keyword>
<dbReference type="Proteomes" id="UP000198420">
    <property type="component" value="Unassembled WGS sequence"/>
</dbReference>
<dbReference type="InterPro" id="IPR029063">
    <property type="entry name" value="SAM-dependent_MTases_sf"/>
</dbReference>
<proteinExistence type="predicted"/>
<reference evidence="2" key="1">
    <citation type="submission" date="2017-06" db="EMBL/GenBank/DDBJ databases">
        <authorList>
            <person name="Varghese N."/>
            <person name="Submissions S."/>
        </authorList>
    </citation>
    <scope>NUCLEOTIDE SEQUENCE [LARGE SCALE GENOMIC DNA]</scope>
    <source>
        <strain evidence="2">DSM 44485</strain>
    </source>
</reference>
<dbReference type="SUPFAM" id="SSF53335">
    <property type="entry name" value="S-adenosyl-L-methionine-dependent methyltransferases"/>
    <property type="match status" value="1"/>
</dbReference>
<dbReference type="Gene3D" id="3.40.50.150">
    <property type="entry name" value="Vaccinia Virus protein VP39"/>
    <property type="match status" value="1"/>
</dbReference>
<gene>
    <name evidence="1" type="ORF">SAMN06265355_11936</name>
</gene>
<protein>
    <submittedName>
        <fullName evidence="1">Methyltransferase domain-containing protein</fullName>
    </submittedName>
</protein>
<organism evidence="1 2">
    <name type="scientific">Actinomadura mexicana</name>
    <dbReference type="NCBI Taxonomy" id="134959"/>
    <lineage>
        <taxon>Bacteria</taxon>
        <taxon>Bacillati</taxon>
        <taxon>Actinomycetota</taxon>
        <taxon>Actinomycetes</taxon>
        <taxon>Streptosporangiales</taxon>
        <taxon>Thermomonosporaceae</taxon>
        <taxon>Actinomadura</taxon>
    </lineage>
</organism>
<dbReference type="AlphaFoldDB" id="A0A239F1L0"/>
<dbReference type="OrthoDB" id="7056009at2"/>
<keyword evidence="2" id="KW-1185">Reference proteome</keyword>
<keyword evidence="1" id="KW-0489">Methyltransferase</keyword>
<accession>A0A239F1L0</accession>
<dbReference type="EMBL" id="FZNP01000019">
    <property type="protein sequence ID" value="SNS50438.1"/>
    <property type="molecule type" value="Genomic_DNA"/>
</dbReference>
<sequence>MTPPNHRDPRSLARESDQERDVRERLTRLLRDTPVPPEYLIDNLALYLRRQQLTDLLCMDALYRMILDVPGVIMEFGVLHGRHLATLTALRGCHEPYTSVRRVIGFDTFTGFPDVADVDRAGPGAVAGRFAVGEGYPDHLREVLDAHESGEPFAHVRRTAVVQGDVRETLPRYLADNPETVIALAYFDLDIYAPTRAALEAIRPYLTRGSVLAFDEIAYSKWPGETAALREAVGLGAVTLRTLPGREPPITYLRWGE</sequence>